<sequence>EGIFDKESAAPFAEKIRLSKKKTKELGLRAEDAVERLEDCVEMYNKLLNESEQVEEFLDQLEDRLEKYASEDKAQDEEVVDELVSDWNRHEASLRNLEELERLLRENAVKVSEGVCADKRRRADALKMRLDGWSRTVQEMNNDEETLLMQVDELHTYLVNELDKVKDKKPEEVSASDMLWFFVKCRSIQIASTLRFLRGDRDRLSSRARKLAAINPRIANANLCGDVADRWSQLESRLHAPEKTTSALGGVQLKADIPFHEQVSYKFAFQIQLRGVLSLFLKIDLLKDSFDKAKKSLDFDAAPVSNVHQWEERVKVSEDNFKMSPSKMRAFQAVDDFLTETRSALDAVIEKGRSLANSGRMELDTHRAIEKLDDIVDIADQRDRWEGKPPSHVFTNLWA</sequence>
<accession>A0A0C2FLI6</accession>
<dbReference type="EMBL" id="KN771393">
    <property type="protein sequence ID" value="KIH45736.1"/>
    <property type="molecule type" value="Genomic_DNA"/>
</dbReference>
<evidence type="ECO:0000313" key="3">
    <source>
        <dbReference type="Proteomes" id="UP000054047"/>
    </source>
</evidence>
<dbReference type="Proteomes" id="UP000054047">
    <property type="component" value="Unassembled WGS sequence"/>
</dbReference>
<proteinExistence type="predicted"/>
<evidence type="ECO:0000313" key="2">
    <source>
        <dbReference type="EMBL" id="KIH45736.1"/>
    </source>
</evidence>
<gene>
    <name evidence="2" type="ORF">ANCDUO_24219</name>
</gene>
<feature type="coiled-coil region" evidence="1">
    <location>
        <begin position="30"/>
        <end position="78"/>
    </location>
</feature>
<keyword evidence="3" id="KW-1185">Reference proteome</keyword>
<dbReference type="OrthoDB" id="5853382at2759"/>
<reference evidence="2 3" key="1">
    <citation type="submission" date="2013-12" db="EMBL/GenBank/DDBJ databases">
        <title>Draft genome of the parsitic nematode Ancylostoma duodenale.</title>
        <authorList>
            <person name="Mitreva M."/>
        </authorList>
    </citation>
    <scope>NUCLEOTIDE SEQUENCE [LARGE SCALE GENOMIC DNA]</scope>
    <source>
        <strain evidence="2 3">Zhejiang</strain>
    </source>
</reference>
<evidence type="ECO:0008006" key="4">
    <source>
        <dbReference type="Google" id="ProtNLM"/>
    </source>
</evidence>
<protein>
    <recommendedName>
        <fullName evidence="4">Spectrin repeat-containing domain protein</fullName>
    </recommendedName>
</protein>
<dbReference type="AlphaFoldDB" id="A0A0C2FLI6"/>
<keyword evidence="1" id="KW-0175">Coiled coil</keyword>
<evidence type="ECO:0000256" key="1">
    <source>
        <dbReference type="SAM" id="Coils"/>
    </source>
</evidence>
<name>A0A0C2FLI6_9BILA</name>
<organism evidence="2 3">
    <name type="scientific">Ancylostoma duodenale</name>
    <dbReference type="NCBI Taxonomy" id="51022"/>
    <lineage>
        <taxon>Eukaryota</taxon>
        <taxon>Metazoa</taxon>
        <taxon>Ecdysozoa</taxon>
        <taxon>Nematoda</taxon>
        <taxon>Chromadorea</taxon>
        <taxon>Rhabditida</taxon>
        <taxon>Rhabditina</taxon>
        <taxon>Rhabditomorpha</taxon>
        <taxon>Strongyloidea</taxon>
        <taxon>Ancylostomatidae</taxon>
        <taxon>Ancylostomatinae</taxon>
        <taxon>Ancylostoma</taxon>
    </lineage>
</organism>
<feature type="non-terminal residue" evidence="2">
    <location>
        <position position="1"/>
    </location>
</feature>